<dbReference type="Gene3D" id="2.130.10.10">
    <property type="entry name" value="YVTN repeat-like/Quinoprotein amine dehydrogenase"/>
    <property type="match status" value="2"/>
</dbReference>
<evidence type="ECO:0000313" key="4">
    <source>
        <dbReference type="EMBL" id="CUS41226.1"/>
    </source>
</evidence>
<dbReference type="InterPro" id="IPR028203">
    <property type="entry name" value="PSII_CF48-like_dom"/>
</dbReference>
<dbReference type="PANTHER" id="PTHR47199:SF2">
    <property type="entry name" value="PHOTOSYSTEM II STABILITY_ASSEMBLY FACTOR HCF136, CHLOROPLASTIC"/>
    <property type="match status" value="1"/>
</dbReference>
<dbReference type="EMBL" id="CZQC01000036">
    <property type="protein sequence ID" value="CUS41226.1"/>
    <property type="molecule type" value="Genomic_DNA"/>
</dbReference>
<dbReference type="PANTHER" id="PTHR47199">
    <property type="entry name" value="PHOTOSYSTEM II STABILITY/ASSEMBLY FACTOR HCF136, CHLOROPLASTIC"/>
    <property type="match status" value="1"/>
</dbReference>
<dbReference type="GO" id="GO:0009523">
    <property type="term" value="C:photosystem II"/>
    <property type="evidence" value="ECO:0007669"/>
    <property type="project" value="UniProtKB-KW"/>
</dbReference>
<feature type="domain" description="Photosynthesis system II assembly factor Ycf48/Hcf136-like" evidence="3">
    <location>
        <begin position="71"/>
        <end position="132"/>
    </location>
</feature>
<feature type="domain" description="Photosynthesis system II assembly factor Ycf48/Hcf136-like" evidence="3">
    <location>
        <begin position="196"/>
        <end position="316"/>
    </location>
</feature>
<accession>A0A170PLE1</accession>
<dbReference type="SUPFAM" id="SSF50939">
    <property type="entry name" value="Sialidases"/>
    <property type="match status" value="1"/>
</dbReference>
<evidence type="ECO:0000256" key="1">
    <source>
        <dbReference type="ARBA" id="ARBA00022531"/>
    </source>
</evidence>
<keyword evidence="2" id="KW-0604">Photosystem II</keyword>
<gene>
    <name evidence="4" type="ORF">MGWOODY_Tha785</name>
</gene>
<name>A0A170PLE1_9ZZZZ</name>
<organism evidence="4">
    <name type="scientific">hydrothermal vent metagenome</name>
    <dbReference type="NCBI Taxonomy" id="652676"/>
    <lineage>
        <taxon>unclassified sequences</taxon>
        <taxon>metagenomes</taxon>
        <taxon>ecological metagenomes</taxon>
    </lineage>
</organism>
<proteinExistence type="predicted"/>
<dbReference type="AlphaFoldDB" id="A0A170PLE1"/>
<dbReference type="GO" id="GO:0015979">
    <property type="term" value="P:photosynthesis"/>
    <property type="evidence" value="ECO:0007669"/>
    <property type="project" value="UniProtKB-KW"/>
</dbReference>
<dbReference type="InterPro" id="IPR015943">
    <property type="entry name" value="WD40/YVTN_repeat-like_dom_sf"/>
</dbReference>
<dbReference type="CDD" id="cd15482">
    <property type="entry name" value="Sialidase_non-viral"/>
    <property type="match status" value="1"/>
</dbReference>
<sequence>MFFNLVKPKGCANGDARLNGLSRVIALLTMVLAADLTQAEWKDPLDSPALQTMRAHESLLLDVTRAGNRIVSVGSYGHIVFSDDNGLSWRQSDVPVSVTLTAVHFSGDRYGWAVGHDGVILHSSDAGRSWEKQFDGFAANDAIVRAAKANLAKAEDALVAASDSGNDLRIENAEMAEEAASFAVQDAEYDQNTGSTKPFLDVWFYDANRGFAVGAYGMFFQTLDGGKNWEDVSSRLPNPDRLHLNAITNVGPTSLAIVGEMGLLLRSDDLGQTWVTQDSPYDGSLFGMVDSGDLQLLFGLRGHVFRSKDDGITWVELTTGSEQTLLGGVVGNGEALLVGNAGSVVVFNEKLMAPRSIILGGRKASSSVVETNDGHFIIVGEAGVKILDASGELMDLNISMATGEE</sequence>
<reference evidence="4" key="1">
    <citation type="submission" date="2015-10" db="EMBL/GenBank/DDBJ databases">
        <authorList>
            <person name="Gilbert D.G."/>
        </authorList>
    </citation>
    <scope>NUCLEOTIDE SEQUENCE</scope>
</reference>
<protein>
    <submittedName>
        <fullName evidence="4">FIG002465: BNR repeat protein</fullName>
    </submittedName>
</protein>
<dbReference type="InterPro" id="IPR036278">
    <property type="entry name" value="Sialidase_sf"/>
</dbReference>
<evidence type="ECO:0000256" key="2">
    <source>
        <dbReference type="ARBA" id="ARBA00023276"/>
    </source>
</evidence>
<evidence type="ECO:0000259" key="3">
    <source>
        <dbReference type="Pfam" id="PF14870"/>
    </source>
</evidence>
<keyword evidence="1" id="KW-0602">Photosynthesis</keyword>
<dbReference type="Pfam" id="PF14870">
    <property type="entry name" value="PSII_BNR"/>
    <property type="match status" value="2"/>
</dbReference>